<dbReference type="Pfam" id="PF03478">
    <property type="entry name" value="Beta-prop_KIB1-4"/>
    <property type="match status" value="1"/>
</dbReference>
<accession>A0A194YHD0</accession>
<feature type="domain" description="F-box" evidence="2">
    <location>
        <begin position="18"/>
        <end position="50"/>
    </location>
</feature>
<name>A0A194YHD0_SORBI</name>
<dbReference type="Gene3D" id="1.20.1280.50">
    <property type="match status" value="1"/>
</dbReference>
<keyword evidence="4" id="KW-1185">Reference proteome</keyword>
<evidence type="ECO:0000313" key="3">
    <source>
        <dbReference type="EMBL" id="KXG19377.1"/>
    </source>
</evidence>
<evidence type="ECO:0000313" key="4">
    <source>
        <dbReference type="Proteomes" id="UP000000768"/>
    </source>
</evidence>
<proteinExistence type="predicted"/>
<dbReference type="PANTHER" id="PTHR33110:SF65">
    <property type="entry name" value="DUF295 DOMAIN-CONTAINING PROTEIN"/>
    <property type="match status" value="1"/>
</dbReference>
<evidence type="ECO:0000259" key="1">
    <source>
        <dbReference type="Pfam" id="PF03478"/>
    </source>
</evidence>
<dbReference type="PANTHER" id="PTHR33110">
    <property type="entry name" value="F-BOX/KELCH-REPEAT PROTEIN-RELATED"/>
    <property type="match status" value="1"/>
</dbReference>
<dbReference type="InterPro" id="IPR036047">
    <property type="entry name" value="F-box-like_dom_sf"/>
</dbReference>
<sequence length="350" mass="39045">MAAAAAARHCRCWADLRPELVALVLRRLPSLADRVRLGAVCRAWRRIAGEEPLPPPLPWLTLLDGTFLSISDGGEIHRMRVPEDASLHGSVGNWLFLRRLGGKLALMNAFSKCVVELPLKPNNSYYEDSMFFKIVPLSTLDLSSDFLFLVLIVTSTWQCVISIGQRPSSAIALKIPDYIFDIVFCEGKLYALSFEKLFAFEIVSSYGGGKSPSVSSMKHVANAVKNPGIDLENNGLQAKDFITISFEVFELDLTTNSHDKWRRLNTLGDQALFVGTYSKFLPASECGAQENCIYFMCDYDREHWTTDPLRDCGVFNMSNGTITPLLPDTTVVRPQGCKGLPTWFFPTKTM</sequence>
<feature type="domain" description="KIB1-4 beta-propeller" evidence="1">
    <location>
        <begin position="67"/>
        <end position="316"/>
    </location>
</feature>
<gene>
    <name evidence="3" type="ORF">SORBI_3010G050000</name>
</gene>
<dbReference type="InterPro" id="IPR001810">
    <property type="entry name" value="F-box_dom"/>
</dbReference>
<dbReference type="STRING" id="4558.A0A194YHD0"/>
<dbReference type="Proteomes" id="UP000000768">
    <property type="component" value="Chromosome 10"/>
</dbReference>
<reference evidence="3 4" key="1">
    <citation type="journal article" date="2009" name="Nature">
        <title>The Sorghum bicolor genome and the diversification of grasses.</title>
        <authorList>
            <person name="Paterson A.H."/>
            <person name="Bowers J.E."/>
            <person name="Bruggmann R."/>
            <person name="Dubchak I."/>
            <person name="Grimwood J."/>
            <person name="Gundlach H."/>
            <person name="Haberer G."/>
            <person name="Hellsten U."/>
            <person name="Mitros T."/>
            <person name="Poliakov A."/>
            <person name="Schmutz J."/>
            <person name="Spannagl M."/>
            <person name="Tang H."/>
            <person name="Wang X."/>
            <person name="Wicker T."/>
            <person name="Bharti A.K."/>
            <person name="Chapman J."/>
            <person name="Feltus F.A."/>
            <person name="Gowik U."/>
            <person name="Grigoriev I.V."/>
            <person name="Lyons E."/>
            <person name="Maher C.A."/>
            <person name="Martis M."/>
            <person name="Narechania A."/>
            <person name="Otillar R.P."/>
            <person name="Penning B.W."/>
            <person name="Salamov A.A."/>
            <person name="Wang Y."/>
            <person name="Zhang L."/>
            <person name="Carpita N.C."/>
            <person name="Freeling M."/>
            <person name="Gingle A.R."/>
            <person name="Hash C.T."/>
            <person name="Keller B."/>
            <person name="Klein P."/>
            <person name="Kresovich S."/>
            <person name="McCann M.C."/>
            <person name="Ming R."/>
            <person name="Peterson D.G."/>
            <person name="Mehboob-ur-Rahman"/>
            <person name="Ware D."/>
            <person name="Westhoff P."/>
            <person name="Mayer K.F."/>
            <person name="Messing J."/>
            <person name="Rokhsar D.S."/>
        </authorList>
    </citation>
    <scope>NUCLEOTIDE SEQUENCE [LARGE SCALE GENOMIC DNA]</scope>
    <source>
        <strain evidence="4">cv. BTx623</strain>
    </source>
</reference>
<evidence type="ECO:0000259" key="2">
    <source>
        <dbReference type="Pfam" id="PF12937"/>
    </source>
</evidence>
<dbReference type="Pfam" id="PF12937">
    <property type="entry name" value="F-box-like"/>
    <property type="match status" value="1"/>
</dbReference>
<reference evidence="4" key="2">
    <citation type="journal article" date="2018" name="Plant J.">
        <title>The Sorghum bicolor reference genome: improved assembly, gene annotations, a transcriptome atlas, and signatures of genome organization.</title>
        <authorList>
            <person name="McCormick R.F."/>
            <person name="Truong S.K."/>
            <person name="Sreedasyam A."/>
            <person name="Jenkins J."/>
            <person name="Shu S."/>
            <person name="Sims D."/>
            <person name="Kennedy M."/>
            <person name="Amirebrahimi M."/>
            <person name="Weers B.D."/>
            <person name="McKinley B."/>
            <person name="Mattison A."/>
            <person name="Morishige D.T."/>
            <person name="Grimwood J."/>
            <person name="Schmutz J."/>
            <person name="Mullet J.E."/>
        </authorList>
    </citation>
    <scope>NUCLEOTIDE SEQUENCE [LARGE SCALE GENOMIC DNA]</scope>
    <source>
        <strain evidence="4">cv. BTx623</strain>
    </source>
</reference>
<organism evidence="3 4">
    <name type="scientific">Sorghum bicolor</name>
    <name type="common">Sorghum</name>
    <name type="synonym">Sorghum vulgare</name>
    <dbReference type="NCBI Taxonomy" id="4558"/>
    <lineage>
        <taxon>Eukaryota</taxon>
        <taxon>Viridiplantae</taxon>
        <taxon>Streptophyta</taxon>
        <taxon>Embryophyta</taxon>
        <taxon>Tracheophyta</taxon>
        <taxon>Spermatophyta</taxon>
        <taxon>Magnoliopsida</taxon>
        <taxon>Liliopsida</taxon>
        <taxon>Poales</taxon>
        <taxon>Poaceae</taxon>
        <taxon>PACMAD clade</taxon>
        <taxon>Panicoideae</taxon>
        <taxon>Andropogonodae</taxon>
        <taxon>Andropogoneae</taxon>
        <taxon>Sorghinae</taxon>
        <taxon>Sorghum</taxon>
    </lineage>
</organism>
<dbReference type="SUPFAM" id="SSF81383">
    <property type="entry name" value="F-box domain"/>
    <property type="match status" value="1"/>
</dbReference>
<dbReference type="Gramene" id="KXG19377">
    <property type="protein sequence ID" value="KXG19377"/>
    <property type="gene ID" value="SORBI_3010G050000"/>
</dbReference>
<dbReference type="InterPro" id="IPR005174">
    <property type="entry name" value="KIB1-4_b-propeller"/>
</dbReference>
<dbReference type="EMBL" id="CM000769">
    <property type="protein sequence ID" value="KXG19377.1"/>
    <property type="molecule type" value="Genomic_DNA"/>
</dbReference>
<dbReference type="AlphaFoldDB" id="A0A194YHD0"/>
<protein>
    <submittedName>
        <fullName evidence="3">Uncharacterized protein</fullName>
    </submittedName>
</protein>
<dbReference type="InParanoid" id="A0A194YHD0"/>